<feature type="binding site" evidence="13">
    <location>
        <position position="120"/>
    </location>
    <ligand>
        <name>L-glutamate</name>
        <dbReference type="ChEBI" id="CHEBI:29985"/>
    </ligand>
</feature>
<feature type="transmembrane region" description="Helical" evidence="15">
    <location>
        <begin position="20"/>
        <end position="42"/>
    </location>
</feature>
<evidence type="ECO:0000256" key="1">
    <source>
        <dbReference type="ARBA" id="ARBA00004651"/>
    </source>
</evidence>
<feature type="site" description="Interaction with the cone snail toxin Con-ikot-ikot" evidence="14">
    <location>
        <position position="76"/>
    </location>
</feature>
<evidence type="ECO:0000313" key="17">
    <source>
        <dbReference type="EMBL" id="OTF81475.1"/>
    </source>
</evidence>
<keyword evidence="6 15" id="KW-1133">Transmembrane helix</keyword>
<feature type="binding site" evidence="13">
    <location>
        <position position="70"/>
    </location>
    <ligand>
        <name>L-glutamate</name>
        <dbReference type="ChEBI" id="CHEBI:29985"/>
    </ligand>
</feature>
<dbReference type="GO" id="GO:0038023">
    <property type="term" value="F:signaling receptor activity"/>
    <property type="evidence" value="ECO:0007669"/>
    <property type="project" value="InterPro"/>
</dbReference>
<evidence type="ECO:0000256" key="12">
    <source>
        <dbReference type="ARBA" id="ARBA00023303"/>
    </source>
</evidence>
<feature type="site" description="Crucial to convey clamshell closure to channel opening" evidence="14">
    <location>
        <position position="49"/>
    </location>
</feature>
<evidence type="ECO:0000256" key="13">
    <source>
        <dbReference type="PIRSR" id="PIRSR601508-1"/>
    </source>
</evidence>
<dbReference type="Proteomes" id="UP000194236">
    <property type="component" value="Unassembled WGS sequence"/>
</dbReference>
<keyword evidence="11" id="KW-1071">Ligand-gated ion channel</keyword>
<dbReference type="FunFam" id="3.40.190.10:FF:000087">
    <property type="entry name" value="glutamate receptor 4 isoform X2"/>
    <property type="match status" value="1"/>
</dbReference>
<keyword evidence="7" id="KW-0406">Ion transport</keyword>
<keyword evidence="5 15" id="KW-0812">Transmembrane</keyword>
<name>A0A1Y3BQN3_EURMA</name>
<dbReference type="Gene3D" id="3.40.190.10">
    <property type="entry name" value="Periplasmic binding protein-like II"/>
    <property type="match status" value="1"/>
</dbReference>
<proteinExistence type="inferred from homology"/>
<dbReference type="SMART" id="SM00079">
    <property type="entry name" value="PBPe"/>
    <property type="match status" value="1"/>
</dbReference>
<keyword evidence="3" id="KW-0813">Transport</keyword>
<protein>
    <submittedName>
        <fullName evidence="17">Glutamate receptor 1-like protein</fullName>
    </submittedName>
</protein>
<evidence type="ECO:0000256" key="6">
    <source>
        <dbReference type="ARBA" id="ARBA00022989"/>
    </source>
</evidence>
<evidence type="ECO:0000256" key="8">
    <source>
        <dbReference type="ARBA" id="ARBA00023136"/>
    </source>
</evidence>
<comment type="subcellular location">
    <subcellularLocation>
        <location evidence="1">Cell membrane</location>
        <topology evidence="1">Multi-pass membrane protein</topology>
    </subcellularLocation>
</comment>
<keyword evidence="18" id="KW-1185">Reference proteome</keyword>
<dbReference type="GO" id="GO:0005886">
    <property type="term" value="C:plasma membrane"/>
    <property type="evidence" value="ECO:0007669"/>
    <property type="project" value="UniProtKB-SubCell"/>
</dbReference>
<evidence type="ECO:0000259" key="16">
    <source>
        <dbReference type="SMART" id="SM00079"/>
    </source>
</evidence>
<reference evidence="17 18" key="1">
    <citation type="submission" date="2017-03" db="EMBL/GenBank/DDBJ databases">
        <title>Genome Survey of Euroglyphus maynei.</title>
        <authorList>
            <person name="Arlian L.G."/>
            <person name="Morgan M.S."/>
            <person name="Rider S.D."/>
        </authorList>
    </citation>
    <scope>NUCLEOTIDE SEQUENCE [LARGE SCALE GENOMIC DNA]</scope>
    <source>
        <strain evidence="17">Arlian Lab</strain>
        <tissue evidence="17">Whole body</tissue>
    </source>
</reference>
<evidence type="ECO:0000256" key="14">
    <source>
        <dbReference type="PIRSR" id="PIRSR601508-2"/>
    </source>
</evidence>
<feature type="domain" description="Ionotropic glutamate receptor C-terminal" evidence="16">
    <location>
        <begin position="14"/>
        <end position="184"/>
    </location>
</feature>
<comment type="caution">
    <text evidence="17">The sequence shown here is derived from an EMBL/GenBank/DDBJ whole genome shotgun (WGS) entry which is preliminary data.</text>
</comment>
<evidence type="ECO:0000256" key="7">
    <source>
        <dbReference type="ARBA" id="ARBA00023065"/>
    </source>
</evidence>
<feature type="transmembrane region" description="Helical" evidence="15">
    <location>
        <begin position="231"/>
        <end position="256"/>
    </location>
</feature>
<keyword evidence="10" id="KW-0325">Glycoprotein</keyword>
<dbReference type="SUPFAM" id="SSF53850">
    <property type="entry name" value="Periplasmic binding protein-like II"/>
    <property type="match status" value="1"/>
</dbReference>
<evidence type="ECO:0000313" key="18">
    <source>
        <dbReference type="Proteomes" id="UP000194236"/>
    </source>
</evidence>
<evidence type="ECO:0000256" key="10">
    <source>
        <dbReference type="ARBA" id="ARBA00023180"/>
    </source>
</evidence>
<dbReference type="EMBL" id="MUJZ01013418">
    <property type="protein sequence ID" value="OTF81475.1"/>
    <property type="molecule type" value="Genomic_DNA"/>
</dbReference>
<dbReference type="Pfam" id="PF00060">
    <property type="entry name" value="Lig_chan"/>
    <property type="match status" value="1"/>
</dbReference>
<evidence type="ECO:0000256" key="2">
    <source>
        <dbReference type="ARBA" id="ARBA00008685"/>
    </source>
</evidence>
<dbReference type="InterPro" id="IPR001320">
    <property type="entry name" value="Iontro_rcpt_C"/>
</dbReference>
<dbReference type="InterPro" id="IPR015683">
    <property type="entry name" value="Ionotropic_Glu_rcpt"/>
</dbReference>
<dbReference type="OrthoDB" id="5984008at2759"/>
<dbReference type="PRINTS" id="PR00177">
    <property type="entry name" value="NMDARECEPTOR"/>
</dbReference>
<feature type="binding site" evidence="13">
    <location>
        <position position="71"/>
    </location>
    <ligand>
        <name>L-glutamate</name>
        <dbReference type="ChEBI" id="CHEBI:29985"/>
    </ligand>
</feature>
<gene>
    <name evidence="17" type="ORF">BLA29_005020</name>
</gene>
<dbReference type="AlphaFoldDB" id="A0A1Y3BQN3"/>
<dbReference type="PANTHER" id="PTHR18966">
    <property type="entry name" value="IONOTROPIC GLUTAMATE RECEPTOR"/>
    <property type="match status" value="1"/>
</dbReference>
<evidence type="ECO:0000256" key="3">
    <source>
        <dbReference type="ARBA" id="ARBA00022448"/>
    </source>
</evidence>
<evidence type="ECO:0000256" key="4">
    <source>
        <dbReference type="ARBA" id="ARBA00022475"/>
    </source>
</evidence>
<evidence type="ECO:0000256" key="9">
    <source>
        <dbReference type="ARBA" id="ARBA00023170"/>
    </source>
</evidence>
<evidence type="ECO:0000256" key="5">
    <source>
        <dbReference type="ARBA" id="ARBA00022692"/>
    </source>
</evidence>
<evidence type="ECO:0000256" key="15">
    <source>
        <dbReference type="SAM" id="Phobius"/>
    </source>
</evidence>
<feature type="transmembrane region" description="Helical" evidence="15">
    <location>
        <begin position="195"/>
        <end position="219"/>
    </location>
</feature>
<keyword evidence="4" id="KW-1003">Cell membrane</keyword>
<keyword evidence="12" id="KW-0407">Ion channel</keyword>
<organism evidence="17 18">
    <name type="scientific">Euroglyphus maynei</name>
    <name type="common">Mayne's house dust mite</name>
    <dbReference type="NCBI Taxonomy" id="6958"/>
    <lineage>
        <taxon>Eukaryota</taxon>
        <taxon>Metazoa</taxon>
        <taxon>Ecdysozoa</taxon>
        <taxon>Arthropoda</taxon>
        <taxon>Chelicerata</taxon>
        <taxon>Arachnida</taxon>
        <taxon>Acari</taxon>
        <taxon>Acariformes</taxon>
        <taxon>Sarcoptiformes</taxon>
        <taxon>Astigmata</taxon>
        <taxon>Psoroptidia</taxon>
        <taxon>Analgoidea</taxon>
        <taxon>Pyroglyphidae</taxon>
        <taxon>Pyroglyphinae</taxon>
        <taxon>Euroglyphus</taxon>
    </lineage>
</organism>
<keyword evidence="8 15" id="KW-0472">Membrane</keyword>
<keyword evidence="9 17" id="KW-0675">Receptor</keyword>
<accession>A0A1Y3BQN3</accession>
<evidence type="ECO:0000256" key="11">
    <source>
        <dbReference type="ARBA" id="ARBA00023286"/>
    </source>
</evidence>
<dbReference type="InterPro" id="IPR001508">
    <property type="entry name" value="Iono_Glu_rcpt_met"/>
</dbReference>
<comment type="similarity">
    <text evidence="2">Belongs to the glutamate-gated ion channel (TC 1.A.10.1) family.</text>
</comment>
<dbReference type="GO" id="GO:0015276">
    <property type="term" value="F:ligand-gated monoatomic ion channel activity"/>
    <property type="evidence" value="ECO:0007669"/>
    <property type="project" value="InterPro"/>
</dbReference>
<sequence length="272" mass="31385">MQQGCDVYPRSVAGRIVGSVWWFFTLILLSTYTANLAAFLTVERMVTPINSADDLVKQTEIEYGVLGDSSSMEFFRRSKIAVHQRMWEFMKSRPHVFVDSYEDGIRRVRESKGKYAFLIESTKNDYVNERKPCDTMKVGRNFDAKGYGVATPRGSTLREKLNLAILYLIENGDLTRLENRWWFDRSECKSKEQKVIFNFNIFFLLSKRFSIFLFILFINQDTNQYTLTLNSVAGCFYILISGLLLAMIVALCEFILKAQADSTVYNVCLNEG</sequence>